<gene>
    <name evidence="7" type="ORF">SAMN05216377_10319</name>
</gene>
<dbReference type="Pfam" id="PF01497">
    <property type="entry name" value="Peripla_BP_2"/>
    <property type="match status" value="1"/>
</dbReference>
<comment type="subcellular location">
    <subcellularLocation>
        <location evidence="1">Cell envelope</location>
    </subcellularLocation>
</comment>
<dbReference type="InterPro" id="IPR051313">
    <property type="entry name" value="Bact_iron-sidero_bind"/>
</dbReference>
<protein>
    <submittedName>
        <fullName evidence="7">Iron complex transport system substrate-binding protein</fullName>
    </submittedName>
</protein>
<dbReference type="EMBL" id="FNBE01000003">
    <property type="protein sequence ID" value="SDE99974.1"/>
    <property type="molecule type" value="Genomic_DNA"/>
</dbReference>
<dbReference type="GO" id="GO:0030288">
    <property type="term" value="C:outer membrane-bounded periplasmic space"/>
    <property type="evidence" value="ECO:0007669"/>
    <property type="project" value="TreeGrafter"/>
</dbReference>
<dbReference type="Gene3D" id="3.40.50.1980">
    <property type="entry name" value="Nitrogenase molybdenum iron protein domain"/>
    <property type="match status" value="2"/>
</dbReference>
<feature type="signal peptide" evidence="5">
    <location>
        <begin position="1"/>
        <end position="31"/>
    </location>
</feature>
<reference evidence="7 8" key="1">
    <citation type="submission" date="2016-10" db="EMBL/GenBank/DDBJ databases">
        <authorList>
            <person name="de Groot N.N."/>
        </authorList>
    </citation>
    <scope>NUCLEOTIDE SEQUENCE [LARGE SCALE GENOMIC DNA]</scope>
    <source>
        <strain evidence="7 8">CGMCC 4.3143</strain>
    </source>
</reference>
<keyword evidence="3" id="KW-0813">Transport</keyword>
<feature type="chain" id="PRO_5011500685" evidence="5">
    <location>
        <begin position="32"/>
        <end position="335"/>
    </location>
</feature>
<keyword evidence="4 5" id="KW-0732">Signal</keyword>
<proteinExistence type="inferred from homology"/>
<evidence type="ECO:0000313" key="8">
    <source>
        <dbReference type="Proteomes" id="UP000198967"/>
    </source>
</evidence>
<name>A0A1G7HI77_PSEOR</name>
<dbReference type="InterPro" id="IPR006311">
    <property type="entry name" value="TAT_signal"/>
</dbReference>
<dbReference type="SUPFAM" id="SSF53807">
    <property type="entry name" value="Helical backbone' metal receptor"/>
    <property type="match status" value="1"/>
</dbReference>
<dbReference type="RefSeq" id="WP_176921183.1">
    <property type="nucleotide sequence ID" value="NZ_FNBE01000003.1"/>
</dbReference>
<evidence type="ECO:0000259" key="6">
    <source>
        <dbReference type="PROSITE" id="PS50983"/>
    </source>
</evidence>
<evidence type="ECO:0000256" key="5">
    <source>
        <dbReference type="SAM" id="SignalP"/>
    </source>
</evidence>
<sequence length="335" mass="35069">MAISPFGRRAFLAAGLTLVAAGCAAPTPASAPSPAASPISVPHAFGVTTLPAPPARVVLVGFKEQDAFLALGTAPVGIREWFGGKPNAVWPWATSYLNGAQPTVLPRADIAYEQVAALRPDVIVGLTAGLTREQYDRLSGIAPTVAQPTEAGDYTITWQEITRTAGRILGKDAEAERLVADLEARIVQTRTAHPEFAGASMVLASATGGQHYLFGPGATGAQLLGQLGLTVPDEVARLADNADAYYILSPERFDLLDVDLAVWSEAATDEGPAALLADPLYTRLPVHAEGRDVFLGLDRENGALMFASVLSIPMVLDEIVPRLSRAVDGDPATAA</sequence>
<evidence type="ECO:0000256" key="3">
    <source>
        <dbReference type="ARBA" id="ARBA00022448"/>
    </source>
</evidence>
<keyword evidence="8" id="KW-1185">Reference proteome</keyword>
<dbReference type="PANTHER" id="PTHR30532:SF24">
    <property type="entry name" value="FERRIC ENTEROBACTIN-BINDING PERIPLASMIC PROTEIN FEPB"/>
    <property type="match status" value="1"/>
</dbReference>
<dbReference type="GO" id="GO:1901678">
    <property type="term" value="P:iron coordination entity transport"/>
    <property type="evidence" value="ECO:0007669"/>
    <property type="project" value="UniProtKB-ARBA"/>
</dbReference>
<evidence type="ECO:0000256" key="4">
    <source>
        <dbReference type="ARBA" id="ARBA00022729"/>
    </source>
</evidence>
<dbReference type="AlphaFoldDB" id="A0A1G7HI77"/>
<evidence type="ECO:0000313" key="7">
    <source>
        <dbReference type="EMBL" id="SDE99974.1"/>
    </source>
</evidence>
<dbReference type="STRING" id="366584.SAMN05216377_10319"/>
<dbReference type="PROSITE" id="PS51318">
    <property type="entry name" value="TAT"/>
    <property type="match status" value="1"/>
</dbReference>
<dbReference type="InterPro" id="IPR002491">
    <property type="entry name" value="ABC_transptr_periplasmic_BD"/>
</dbReference>
<organism evidence="7 8">
    <name type="scientific">Pseudonocardia oroxyli</name>
    <dbReference type="NCBI Taxonomy" id="366584"/>
    <lineage>
        <taxon>Bacteria</taxon>
        <taxon>Bacillati</taxon>
        <taxon>Actinomycetota</taxon>
        <taxon>Actinomycetes</taxon>
        <taxon>Pseudonocardiales</taxon>
        <taxon>Pseudonocardiaceae</taxon>
        <taxon>Pseudonocardia</taxon>
    </lineage>
</organism>
<evidence type="ECO:0000256" key="2">
    <source>
        <dbReference type="ARBA" id="ARBA00008814"/>
    </source>
</evidence>
<evidence type="ECO:0000256" key="1">
    <source>
        <dbReference type="ARBA" id="ARBA00004196"/>
    </source>
</evidence>
<dbReference type="Proteomes" id="UP000198967">
    <property type="component" value="Unassembled WGS sequence"/>
</dbReference>
<dbReference type="PROSITE" id="PS50983">
    <property type="entry name" value="FE_B12_PBP"/>
    <property type="match status" value="1"/>
</dbReference>
<feature type="domain" description="Fe/B12 periplasmic-binding" evidence="6">
    <location>
        <begin position="56"/>
        <end position="327"/>
    </location>
</feature>
<accession>A0A1G7HI77</accession>
<comment type="similarity">
    <text evidence="2">Belongs to the bacterial solute-binding protein 8 family.</text>
</comment>
<dbReference type="PANTHER" id="PTHR30532">
    <property type="entry name" value="IRON III DICITRATE-BINDING PERIPLASMIC PROTEIN"/>
    <property type="match status" value="1"/>
</dbReference>